<evidence type="ECO:0000313" key="3">
    <source>
        <dbReference type="Proteomes" id="UP001216907"/>
    </source>
</evidence>
<dbReference type="Proteomes" id="UP001216907">
    <property type="component" value="Unassembled WGS sequence"/>
</dbReference>
<feature type="transmembrane region" description="Helical" evidence="1">
    <location>
        <begin position="149"/>
        <end position="176"/>
    </location>
</feature>
<proteinExistence type="predicted"/>
<protein>
    <submittedName>
        <fullName evidence="2">Uncharacterized protein</fullName>
    </submittedName>
</protein>
<keyword evidence="1" id="KW-0812">Transmembrane</keyword>
<evidence type="ECO:0000313" key="2">
    <source>
        <dbReference type="EMBL" id="MDG3004201.1"/>
    </source>
</evidence>
<feature type="transmembrane region" description="Helical" evidence="1">
    <location>
        <begin position="182"/>
        <end position="207"/>
    </location>
</feature>
<dbReference type="EMBL" id="JARRAG010000002">
    <property type="protein sequence ID" value="MDG3004201.1"/>
    <property type="molecule type" value="Genomic_DNA"/>
</dbReference>
<accession>A0ABT6F9E1</accession>
<keyword evidence="3" id="KW-1185">Reference proteome</keyword>
<gene>
    <name evidence="2" type="ORF">PZE19_10475</name>
</gene>
<sequence>MSTAEMSATMNSTRMLIDARLDAIDRALLGRVSRAERMDVVGEVESRIDELLRERVGPGREPSRDDVLAVLARIDPPEAYLGDEGVEPRRDPVALRPAAATGRLDAAGDSSSNTAKASAILGAMAAASSALFPIGYGLGALLSSELALFLLWGFAGLFMTLAGTMAVVLAITGGVWRPSTLVGLSCGSAALGFALAAADILFFYFLLSS</sequence>
<feature type="transmembrane region" description="Helical" evidence="1">
    <location>
        <begin position="119"/>
        <end position="142"/>
    </location>
</feature>
<reference evidence="2 3" key="1">
    <citation type="submission" date="2023-03" db="EMBL/GenBank/DDBJ databases">
        <title>Paludisphaera mucosa sp. nov. a novel planctomycete from northern fen.</title>
        <authorList>
            <person name="Ivanova A."/>
        </authorList>
    </citation>
    <scope>NUCLEOTIDE SEQUENCE [LARGE SCALE GENOMIC DNA]</scope>
    <source>
        <strain evidence="2 3">Pla2</strain>
    </source>
</reference>
<keyword evidence="1" id="KW-1133">Transmembrane helix</keyword>
<organism evidence="2 3">
    <name type="scientific">Paludisphaera mucosa</name>
    <dbReference type="NCBI Taxonomy" id="3030827"/>
    <lineage>
        <taxon>Bacteria</taxon>
        <taxon>Pseudomonadati</taxon>
        <taxon>Planctomycetota</taxon>
        <taxon>Planctomycetia</taxon>
        <taxon>Isosphaerales</taxon>
        <taxon>Isosphaeraceae</taxon>
        <taxon>Paludisphaera</taxon>
    </lineage>
</organism>
<comment type="caution">
    <text evidence="2">The sequence shown here is derived from an EMBL/GenBank/DDBJ whole genome shotgun (WGS) entry which is preliminary data.</text>
</comment>
<keyword evidence="1" id="KW-0472">Membrane</keyword>
<dbReference type="RefSeq" id="WP_277860562.1">
    <property type="nucleotide sequence ID" value="NZ_JARRAG010000002.1"/>
</dbReference>
<name>A0ABT6F9E1_9BACT</name>
<evidence type="ECO:0000256" key="1">
    <source>
        <dbReference type="SAM" id="Phobius"/>
    </source>
</evidence>